<dbReference type="CDD" id="cd00761">
    <property type="entry name" value="Glyco_tranf_GTA_type"/>
    <property type="match status" value="1"/>
</dbReference>
<comment type="subcellular location">
    <subcellularLocation>
        <location evidence="1">Cell membrane</location>
    </subcellularLocation>
</comment>
<dbReference type="AlphaFoldDB" id="A0A399SUE6"/>
<keyword evidence="6" id="KW-0812">Transmembrane</keyword>
<feature type="transmembrane region" description="Helical" evidence="6">
    <location>
        <begin position="309"/>
        <end position="328"/>
    </location>
</feature>
<reference evidence="8 9" key="1">
    <citation type="submission" date="2018-08" db="EMBL/GenBank/DDBJ databases">
        <title>Pallidiluteibacterium maritimus gen. nov., sp. nov., isolated from coastal sediment.</title>
        <authorList>
            <person name="Zhou L.Y."/>
        </authorList>
    </citation>
    <scope>NUCLEOTIDE SEQUENCE [LARGE SCALE GENOMIC DNA]</scope>
    <source>
        <strain evidence="8 9">XSD2</strain>
    </source>
</reference>
<accession>A0A399SUE6</accession>
<organism evidence="8 9">
    <name type="scientific">Maribellus luteus</name>
    <dbReference type="NCBI Taxonomy" id="2305463"/>
    <lineage>
        <taxon>Bacteria</taxon>
        <taxon>Pseudomonadati</taxon>
        <taxon>Bacteroidota</taxon>
        <taxon>Bacteroidia</taxon>
        <taxon>Marinilabiliales</taxon>
        <taxon>Prolixibacteraceae</taxon>
        <taxon>Maribellus</taxon>
    </lineage>
</organism>
<protein>
    <submittedName>
        <fullName evidence="8">Glycosyltransferase</fullName>
    </submittedName>
</protein>
<gene>
    <name evidence="8" type="ORF">D1614_22315</name>
</gene>
<evidence type="ECO:0000256" key="3">
    <source>
        <dbReference type="ARBA" id="ARBA00022676"/>
    </source>
</evidence>
<sequence length="376" mass="42366">MFNCPIGQIELNMEAITYIVFAFALVQLAVSLINLVFRQRLPKAATEPIELVSVLIPARNEEQNIGNLLSDLKECHQNIEVLVYNDQSTDQTASIVEEISQTDPRVQLLHSDGLPENWTGKNHACYSLSQKAKGQYLLFLDADVRITSEIIPQCIAMMKSQNLALLSIFPQQVMKTRGEKLTVPVMNYVLLTLLPLILVKKLAFPSLSAANGQFMLFNAETYKKWQPHRYIRNKRVEDIAIARFFKHNKAKIACLTGTDHIRCRMYTGYSDAMNGLSRSVLMFFGNSAPVAILFWLITTLGFLMVAFTAPWQILIIYLLILGAIRVIVSMSSRQAVVTNLIWGFVQKINLGIMIGKAIRSRSLKTLEWKGRAVPSS</sequence>
<evidence type="ECO:0000256" key="5">
    <source>
        <dbReference type="ARBA" id="ARBA00023136"/>
    </source>
</evidence>
<dbReference type="InterPro" id="IPR001173">
    <property type="entry name" value="Glyco_trans_2-like"/>
</dbReference>
<dbReference type="PANTHER" id="PTHR43646:SF2">
    <property type="entry name" value="GLYCOSYLTRANSFERASE 2-LIKE DOMAIN-CONTAINING PROTEIN"/>
    <property type="match status" value="1"/>
</dbReference>
<keyword evidence="9" id="KW-1185">Reference proteome</keyword>
<evidence type="ECO:0000256" key="2">
    <source>
        <dbReference type="ARBA" id="ARBA00022475"/>
    </source>
</evidence>
<dbReference type="GO" id="GO:0016757">
    <property type="term" value="F:glycosyltransferase activity"/>
    <property type="evidence" value="ECO:0007669"/>
    <property type="project" value="UniProtKB-KW"/>
</dbReference>
<comment type="caution">
    <text evidence="8">The sequence shown here is derived from an EMBL/GenBank/DDBJ whole genome shotgun (WGS) entry which is preliminary data.</text>
</comment>
<dbReference type="EMBL" id="QWGR01000022">
    <property type="protein sequence ID" value="RIJ45627.1"/>
    <property type="molecule type" value="Genomic_DNA"/>
</dbReference>
<evidence type="ECO:0000313" key="9">
    <source>
        <dbReference type="Proteomes" id="UP000265926"/>
    </source>
</evidence>
<evidence type="ECO:0000256" key="6">
    <source>
        <dbReference type="SAM" id="Phobius"/>
    </source>
</evidence>
<keyword evidence="3" id="KW-0328">Glycosyltransferase</keyword>
<dbReference type="OrthoDB" id="9800276at2"/>
<name>A0A399SUE6_9BACT</name>
<evidence type="ECO:0000256" key="1">
    <source>
        <dbReference type="ARBA" id="ARBA00004236"/>
    </source>
</evidence>
<feature type="domain" description="Glycosyltransferase 2-like" evidence="7">
    <location>
        <begin position="53"/>
        <end position="176"/>
    </location>
</feature>
<evidence type="ECO:0000256" key="4">
    <source>
        <dbReference type="ARBA" id="ARBA00022679"/>
    </source>
</evidence>
<keyword evidence="4 8" id="KW-0808">Transferase</keyword>
<dbReference type="Gene3D" id="3.90.550.10">
    <property type="entry name" value="Spore Coat Polysaccharide Biosynthesis Protein SpsA, Chain A"/>
    <property type="match status" value="1"/>
</dbReference>
<dbReference type="Proteomes" id="UP000265926">
    <property type="component" value="Unassembled WGS sequence"/>
</dbReference>
<proteinExistence type="predicted"/>
<evidence type="ECO:0000313" key="8">
    <source>
        <dbReference type="EMBL" id="RIJ45627.1"/>
    </source>
</evidence>
<feature type="transmembrane region" description="Helical" evidence="6">
    <location>
        <begin position="280"/>
        <end position="303"/>
    </location>
</feature>
<keyword evidence="5 6" id="KW-0472">Membrane</keyword>
<dbReference type="Pfam" id="PF00535">
    <property type="entry name" value="Glycos_transf_2"/>
    <property type="match status" value="1"/>
</dbReference>
<keyword evidence="2" id="KW-1003">Cell membrane</keyword>
<dbReference type="InterPro" id="IPR029044">
    <property type="entry name" value="Nucleotide-diphossugar_trans"/>
</dbReference>
<dbReference type="SUPFAM" id="SSF53448">
    <property type="entry name" value="Nucleotide-diphospho-sugar transferases"/>
    <property type="match status" value="1"/>
</dbReference>
<keyword evidence="6" id="KW-1133">Transmembrane helix</keyword>
<dbReference type="PANTHER" id="PTHR43646">
    <property type="entry name" value="GLYCOSYLTRANSFERASE"/>
    <property type="match status" value="1"/>
</dbReference>
<feature type="transmembrane region" description="Helical" evidence="6">
    <location>
        <begin position="15"/>
        <end position="37"/>
    </location>
</feature>
<dbReference type="GO" id="GO:0005886">
    <property type="term" value="C:plasma membrane"/>
    <property type="evidence" value="ECO:0007669"/>
    <property type="project" value="UniProtKB-SubCell"/>
</dbReference>
<evidence type="ECO:0000259" key="7">
    <source>
        <dbReference type="Pfam" id="PF00535"/>
    </source>
</evidence>